<evidence type="ECO:0008006" key="3">
    <source>
        <dbReference type="Google" id="ProtNLM"/>
    </source>
</evidence>
<organism evidence="1 2">
    <name type="scientific">Prunus yedoensis var. nudiflora</name>
    <dbReference type="NCBI Taxonomy" id="2094558"/>
    <lineage>
        <taxon>Eukaryota</taxon>
        <taxon>Viridiplantae</taxon>
        <taxon>Streptophyta</taxon>
        <taxon>Embryophyta</taxon>
        <taxon>Tracheophyta</taxon>
        <taxon>Spermatophyta</taxon>
        <taxon>Magnoliopsida</taxon>
        <taxon>eudicotyledons</taxon>
        <taxon>Gunneridae</taxon>
        <taxon>Pentapetalae</taxon>
        <taxon>rosids</taxon>
        <taxon>fabids</taxon>
        <taxon>Rosales</taxon>
        <taxon>Rosaceae</taxon>
        <taxon>Amygdaloideae</taxon>
        <taxon>Amygdaleae</taxon>
        <taxon>Prunus</taxon>
    </lineage>
</organism>
<evidence type="ECO:0000313" key="2">
    <source>
        <dbReference type="Proteomes" id="UP000250321"/>
    </source>
</evidence>
<sequence length="124" mass="13856">MTTTLAIGLCICRNMVPLPFIILYLKRFASFLAGKNKAAARFLDILFVRAKEKAGLVEEFQWLGLMLFVAVPFPGTRAWTGAIIASILDMPFLGNSVCKFLWCCIGWASSKFAGEPWSQICNYH</sequence>
<name>A0A314YY72_PRUYE</name>
<dbReference type="GO" id="GO:0009507">
    <property type="term" value="C:chloroplast"/>
    <property type="evidence" value="ECO:0007669"/>
    <property type="project" value="TreeGrafter"/>
</dbReference>
<proteinExistence type="predicted"/>
<evidence type="ECO:0000313" key="1">
    <source>
        <dbReference type="EMBL" id="PQQ09731.1"/>
    </source>
</evidence>
<accession>A0A314YY72</accession>
<dbReference type="AlphaFoldDB" id="A0A314YY72"/>
<dbReference type="InterPro" id="IPR009577">
    <property type="entry name" value="Sm_multidrug_ex"/>
</dbReference>
<dbReference type="EMBL" id="PJQY01000584">
    <property type="protein sequence ID" value="PQQ09731.1"/>
    <property type="molecule type" value="Genomic_DNA"/>
</dbReference>
<keyword evidence="2" id="KW-1185">Reference proteome</keyword>
<dbReference type="Proteomes" id="UP000250321">
    <property type="component" value="Unassembled WGS sequence"/>
</dbReference>
<protein>
    <recommendedName>
        <fullName evidence="3">Small multi-drug export protein</fullName>
    </recommendedName>
</protein>
<dbReference type="Pfam" id="PF06695">
    <property type="entry name" value="Sm_multidrug_ex"/>
    <property type="match status" value="1"/>
</dbReference>
<dbReference type="OrthoDB" id="2018918at2759"/>
<dbReference type="PANTHER" id="PTHR36007">
    <property type="entry name" value="TRANSPORT PROTEIN-RELATED"/>
    <property type="match status" value="1"/>
</dbReference>
<reference evidence="1 2" key="1">
    <citation type="submission" date="2018-02" db="EMBL/GenBank/DDBJ databases">
        <title>Draft genome of wild Prunus yedoensis var. nudiflora.</title>
        <authorList>
            <person name="Baek S."/>
            <person name="Kim J.-H."/>
            <person name="Choi K."/>
            <person name="Kim G.-B."/>
            <person name="Cho A."/>
            <person name="Jang H."/>
            <person name="Shin C.-H."/>
            <person name="Yu H.-J."/>
            <person name="Mun J.-H."/>
        </authorList>
    </citation>
    <scope>NUCLEOTIDE SEQUENCE [LARGE SCALE GENOMIC DNA]</scope>
    <source>
        <strain evidence="2">cv. Jeju island</strain>
        <tissue evidence="1">Leaf</tissue>
    </source>
</reference>
<gene>
    <name evidence="1" type="ORF">Pyn_11233</name>
</gene>
<comment type="caution">
    <text evidence="1">The sequence shown here is derived from an EMBL/GenBank/DDBJ whole genome shotgun (WGS) entry which is preliminary data.</text>
</comment>
<dbReference type="PANTHER" id="PTHR36007:SF2">
    <property type="entry name" value="TRANSPORT PROTEIN-RELATED"/>
    <property type="match status" value="1"/>
</dbReference>